<keyword evidence="3" id="KW-1185">Reference proteome</keyword>
<accession>A0A9P1FWC2</accession>
<dbReference type="EMBL" id="CAMXCT020001535">
    <property type="protein sequence ID" value="CAL1144323.1"/>
    <property type="molecule type" value="Genomic_DNA"/>
</dbReference>
<comment type="caution">
    <text evidence="1">The sequence shown here is derived from an EMBL/GenBank/DDBJ whole genome shotgun (WGS) entry which is preliminary data.</text>
</comment>
<dbReference type="AlphaFoldDB" id="A0A9P1FWC2"/>
<evidence type="ECO:0000313" key="1">
    <source>
        <dbReference type="EMBL" id="CAI3990948.1"/>
    </source>
</evidence>
<name>A0A9P1FWC2_9DINO</name>
<reference evidence="2 3" key="2">
    <citation type="submission" date="2024-05" db="EMBL/GenBank/DDBJ databases">
        <authorList>
            <person name="Chen Y."/>
            <person name="Shah S."/>
            <person name="Dougan E. K."/>
            <person name="Thang M."/>
            <person name="Chan C."/>
        </authorList>
    </citation>
    <scope>NUCLEOTIDE SEQUENCE [LARGE SCALE GENOMIC DNA]</scope>
</reference>
<gene>
    <name evidence="1" type="ORF">C1SCF055_LOCUS17896</name>
</gene>
<evidence type="ECO:0000313" key="3">
    <source>
        <dbReference type="Proteomes" id="UP001152797"/>
    </source>
</evidence>
<dbReference type="EMBL" id="CAMXCT030001535">
    <property type="protein sequence ID" value="CAL4778260.1"/>
    <property type="molecule type" value="Genomic_DNA"/>
</dbReference>
<organism evidence="1">
    <name type="scientific">Cladocopium goreaui</name>
    <dbReference type="NCBI Taxonomy" id="2562237"/>
    <lineage>
        <taxon>Eukaryota</taxon>
        <taxon>Sar</taxon>
        <taxon>Alveolata</taxon>
        <taxon>Dinophyceae</taxon>
        <taxon>Suessiales</taxon>
        <taxon>Symbiodiniaceae</taxon>
        <taxon>Cladocopium</taxon>
    </lineage>
</organism>
<dbReference type="Proteomes" id="UP001152797">
    <property type="component" value="Unassembled WGS sequence"/>
</dbReference>
<dbReference type="EMBL" id="CAMXCT010001535">
    <property type="protein sequence ID" value="CAI3990948.1"/>
    <property type="molecule type" value="Genomic_DNA"/>
</dbReference>
<proteinExistence type="predicted"/>
<reference evidence="1" key="1">
    <citation type="submission" date="2022-10" db="EMBL/GenBank/DDBJ databases">
        <authorList>
            <person name="Chen Y."/>
            <person name="Dougan E. K."/>
            <person name="Chan C."/>
            <person name="Rhodes N."/>
            <person name="Thang M."/>
        </authorList>
    </citation>
    <scope>NUCLEOTIDE SEQUENCE</scope>
</reference>
<sequence length="116" mass="12563">MFMQAHISNSNISAPPSVWQLQMKRNPMVQNAMEILRTRSPKTHSTSRCEACLARPLARSIHLLSSGENCGSGFANCSARSLPSDSGKFHQGSSFGDGLGRSLRLKLLAVGPKHSQ</sequence>
<evidence type="ECO:0000313" key="2">
    <source>
        <dbReference type="EMBL" id="CAL4778260.1"/>
    </source>
</evidence>
<protein>
    <submittedName>
        <fullName evidence="1">Uncharacterized protein</fullName>
    </submittedName>
</protein>